<keyword evidence="3" id="KW-0206">Cytoskeleton</keyword>
<evidence type="ECO:0000256" key="1">
    <source>
        <dbReference type="ARBA" id="ARBA00004245"/>
    </source>
</evidence>
<dbReference type="GO" id="GO:0030016">
    <property type="term" value="C:myofibril"/>
    <property type="evidence" value="ECO:0007669"/>
    <property type="project" value="TreeGrafter"/>
</dbReference>
<evidence type="ECO:0000313" key="4">
    <source>
        <dbReference type="EMBL" id="SVE94346.1"/>
    </source>
</evidence>
<dbReference type="GO" id="GO:0072546">
    <property type="term" value="C:EMC complex"/>
    <property type="evidence" value="ECO:0007669"/>
    <property type="project" value="InterPro"/>
</dbReference>
<keyword evidence="2" id="KW-0963">Cytoplasm</keyword>
<dbReference type="Pfam" id="PF03665">
    <property type="entry name" value="UPF0172"/>
    <property type="match status" value="1"/>
</dbReference>
<comment type="subcellular location">
    <subcellularLocation>
        <location evidence="1">Cytoplasm</location>
        <location evidence="1">Cytoskeleton</location>
    </subcellularLocation>
</comment>
<organism evidence="4">
    <name type="scientific">Simocephalus serrulatus</name>
    <dbReference type="NCBI Taxonomy" id="117539"/>
    <lineage>
        <taxon>Eukaryota</taxon>
        <taxon>Metazoa</taxon>
        <taxon>Ecdysozoa</taxon>
        <taxon>Arthropoda</taxon>
        <taxon>Crustacea</taxon>
        <taxon>Branchiopoda</taxon>
        <taxon>Diplostraca</taxon>
        <taxon>Cladocera</taxon>
        <taxon>Anomopoda</taxon>
        <taxon>Daphniidae</taxon>
        <taxon>Simocephalus</taxon>
    </lineage>
</organism>
<evidence type="ECO:0000256" key="2">
    <source>
        <dbReference type="ARBA" id="ARBA00022490"/>
    </source>
</evidence>
<proteinExistence type="evidence at transcript level"/>
<gene>
    <name evidence="4" type="primary">EOG090X093U</name>
</gene>
<dbReference type="PANTHER" id="PTHR10901">
    <property type="entry name" value="TROPOMODULIN"/>
    <property type="match status" value="1"/>
</dbReference>
<dbReference type="Pfam" id="PF03250">
    <property type="entry name" value="Tropomodulin"/>
    <property type="match status" value="1"/>
</dbReference>
<dbReference type="SUPFAM" id="SSF52047">
    <property type="entry name" value="RNI-like"/>
    <property type="match status" value="1"/>
</dbReference>
<dbReference type="GO" id="GO:0005523">
    <property type="term" value="F:tropomyosin binding"/>
    <property type="evidence" value="ECO:0007669"/>
    <property type="project" value="InterPro"/>
</dbReference>
<reference evidence="4" key="1">
    <citation type="submission" date="2018-08" db="EMBL/GenBank/DDBJ databases">
        <authorList>
            <person name="Cornetti L."/>
        </authorList>
    </citation>
    <scope>NUCLEOTIDE SEQUENCE</scope>
    <source>
        <strain evidence="4">OM-SAIQ-clone2</strain>
    </source>
</reference>
<dbReference type="AlphaFoldDB" id="A0A4Y7NP04"/>
<protein>
    <submittedName>
        <fullName evidence="4">EOG090X093U</fullName>
    </submittedName>
</protein>
<dbReference type="GO" id="GO:0051694">
    <property type="term" value="P:pointed-end actin filament capping"/>
    <property type="evidence" value="ECO:0007669"/>
    <property type="project" value="InterPro"/>
</dbReference>
<dbReference type="FunFam" id="3.80.10.10:FF:000099">
    <property type="entry name" value="Tropomodulin, isoform C"/>
    <property type="match status" value="1"/>
</dbReference>
<dbReference type="GO" id="GO:0030239">
    <property type="term" value="P:myofibril assembly"/>
    <property type="evidence" value="ECO:0007669"/>
    <property type="project" value="TreeGrafter"/>
</dbReference>
<dbReference type="InterPro" id="IPR032675">
    <property type="entry name" value="LRR_dom_sf"/>
</dbReference>
<dbReference type="SMART" id="SM00368">
    <property type="entry name" value="LRR_RI"/>
    <property type="match status" value="2"/>
</dbReference>
<accession>A0A4Y7NP04</accession>
<dbReference type="GO" id="GO:0007015">
    <property type="term" value="P:actin filament organization"/>
    <property type="evidence" value="ECO:0007669"/>
    <property type="project" value="TreeGrafter"/>
</dbReference>
<sequence>MTSRKLFGKELNEFDDVDVDDLLTQLSAEELEILSKEVDPDDRFMPPDQRTNYHCDREATGPVNRKQLIDHINKIALETPDQPESVPFVAGVVRGKKWIPPEAPVIATREDDGVSFNLEDEYEQALGTATEEELVDLAAILGFHSMMNQDQYHASLLNKDKVGLGWDGVTKASQPKALPYEPPNTLDPEQAILKVDDDDCKTIELCFNNINMTDDQFYRLFKALENNTTLEVLSLSNTGMTDRTAEALAEALEKNSSLRIINLETNQISANGIVRLIKSLLVQKSIEEFRASNQLTAHVLGNKAEMDITQYIEQNTSLMRVGLFFEFNDARSRVATQLQKNIDRTINGVLLANEGSNSQTVKYVDAIPLFHHNLGLAPMLEVALMQIDSYCRTAGLVIAGYYHASDAVGEMSPDAVSQKICEKIAEYFPNACLVLLNNRLLSKQMTQSAISIVQYSDGKWKIKDKENFKILPNNEAALNSVSSLLSKKIYKNFVDFDDHLDDIQQDWLNVALKSIID</sequence>
<dbReference type="Gene3D" id="3.80.10.10">
    <property type="entry name" value="Ribonuclease Inhibitor"/>
    <property type="match status" value="1"/>
</dbReference>
<dbReference type="GO" id="GO:0005856">
    <property type="term" value="C:cytoskeleton"/>
    <property type="evidence" value="ECO:0007669"/>
    <property type="project" value="UniProtKB-SubCell"/>
</dbReference>
<dbReference type="InterPro" id="IPR004934">
    <property type="entry name" value="TMOD"/>
</dbReference>
<name>A0A4Y7NP04_9CRUS</name>
<dbReference type="InterPro" id="IPR005366">
    <property type="entry name" value="EMC8/9"/>
</dbReference>
<dbReference type="CDD" id="cd08060">
    <property type="entry name" value="MPN_UPF0172"/>
    <property type="match status" value="1"/>
</dbReference>
<dbReference type="PANTHER" id="PTHR10901:SF6">
    <property type="entry name" value="TROPOMODULIN, ISOFORM N"/>
    <property type="match status" value="1"/>
</dbReference>
<evidence type="ECO:0000256" key="3">
    <source>
        <dbReference type="ARBA" id="ARBA00023212"/>
    </source>
</evidence>
<dbReference type="EMBL" id="LR024727">
    <property type="protein sequence ID" value="SVE94346.1"/>
    <property type="molecule type" value="mRNA"/>
</dbReference>